<reference evidence="1" key="2">
    <citation type="submission" date="2020-07" db="EMBL/GenBank/DDBJ databases">
        <authorList>
            <person name="Vera ALvarez R."/>
            <person name="Arias-Moreno D.M."/>
            <person name="Jimenez-Jacinto V."/>
            <person name="Jimenez-Bremont J.F."/>
            <person name="Swaminathan K."/>
            <person name="Moose S.P."/>
            <person name="Guerrero-Gonzalez M.L."/>
            <person name="Marino-Ramirez L."/>
            <person name="Landsman D."/>
            <person name="Rodriguez-Kessler M."/>
            <person name="Delgado-Sanchez P."/>
        </authorList>
    </citation>
    <scope>NUCLEOTIDE SEQUENCE</scope>
    <source>
        <tissue evidence="1">Cladode</tissue>
    </source>
</reference>
<reference evidence="1" key="1">
    <citation type="journal article" date="2013" name="J. Plant Res.">
        <title>Effect of fungi and light on seed germination of three Opuntia species from semiarid lands of central Mexico.</title>
        <authorList>
            <person name="Delgado-Sanchez P."/>
            <person name="Jimenez-Bremont J.F."/>
            <person name="Guerrero-Gonzalez Mde L."/>
            <person name="Flores J."/>
        </authorList>
    </citation>
    <scope>NUCLEOTIDE SEQUENCE</scope>
    <source>
        <tissue evidence="1">Cladode</tissue>
    </source>
</reference>
<dbReference type="EMBL" id="GISG01145275">
    <property type="protein sequence ID" value="MBA4646231.1"/>
    <property type="molecule type" value="Transcribed_RNA"/>
</dbReference>
<sequence length="175" mass="18942">MIIDQCSQICICGVALNDGSVCSRPPVEGRKRCALHKGRRLTLTTKSLTLAHDQEYVQEKSPANNAISVFNDDFPPTICGVIIPQLDGTMTPCAKPPFPGRKRCLEHRGMRVNQIIPSSPASLSMLGINGYCGVDLGDGKSCTDQPVKGRKRCEKHKGMRAGGYIPLLSTTMGRS</sequence>
<dbReference type="GO" id="GO:0006355">
    <property type="term" value="P:regulation of DNA-templated transcription"/>
    <property type="evidence" value="ECO:0007669"/>
    <property type="project" value="InterPro"/>
</dbReference>
<evidence type="ECO:0000313" key="1">
    <source>
        <dbReference type="EMBL" id="MBA4646231.1"/>
    </source>
</evidence>
<name>A0A7C8ZMZ9_OPUST</name>
<dbReference type="AlphaFoldDB" id="A0A7C8ZMZ9"/>
<accession>A0A7C8ZMZ9</accession>
<proteinExistence type="predicted"/>
<dbReference type="PANTHER" id="PTHR35133">
    <property type="entry name" value="PROTEIN EFFECTOR OF TRANSCRIPTION 2-RELATED"/>
    <property type="match status" value="1"/>
</dbReference>
<dbReference type="GO" id="GO:0003677">
    <property type="term" value="F:DNA binding"/>
    <property type="evidence" value="ECO:0007669"/>
    <property type="project" value="InterPro"/>
</dbReference>
<dbReference type="InterPro" id="IPR038909">
    <property type="entry name" value="Effector_transcript"/>
</dbReference>
<protein>
    <submittedName>
        <fullName evidence="1">Uncharacterized protein</fullName>
    </submittedName>
</protein>
<dbReference type="PANTHER" id="PTHR35133:SF1">
    <property type="entry name" value="PROTEIN EFFECTOR OF TRANSCRIPTION 2-RELATED"/>
    <property type="match status" value="1"/>
</dbReference>
<organism evidence="1">
    <name type="scientific">Opuntia streptacantha</name>
    <name type="common">Prickly pear cactus</name>
    <name type="synonym">Opuntia cardona</name>
    <dbReference type="NCBI Taxonomy" id="393608"/>
    <lineage>
        <taxon>Eukaryota</taxon>
        <taxon>Viridiplantae</taxon>
        <taxon>Streptophyta</taxon>
        <taxon>Embryophyta</taxon>
        <taxon>Tracheophyta</taxon>
        <taxon>Spermatophyta</taxon>
        <taxon>Magnoliopsida</taxon>
        <taxon>eudicotyledons</taxon>
        <taxon>Gunneridae</taxon>
        <taxon>Pentapetalae</taxon>
        <taxon>Caryophyllales</taxon>
        <taxon>Cactineae</taxon>
        <taxon>Cactaceae</taxon>
        <taxon>Opuntioideae</taxon>
        <taxon>Opuntia</taxon>
    </lineage>
</organism>